<dbReference type="InterPro" id="IPR029510">
    <property type="entry name" value="Ald_DH_CS_GLU"/>
</dbReference>
<gene>
    <name evidence="8" type="ORF">CFD26_101576</name>
</gene>
<evidence type="ECO:0000256" key="3">
    <source>
        <dbReference type="ARBA" id="ARBA00024226"/>
    </source>
</evidence>
<sequence>MPVRSLLDTLASILFFRKARVTRVLVFHNVINGALAPTTKTRHSINPANRQPNPEVPVATQDDLDQAVTAAQAAFREWRRVPLEERRAALHKYADALEGEKDGFTKLLTQEQGKPLSQAADEINRAVSGIRALSSLELPETVLEDTPERRIVQRFTPLGVAAAIVPWNFPVLLAIGKIVSALITGNSIIVKPSPFTPYCALKLAELAIPFFPKGLFQALSGDDSLGPLITAHPGIHKVSFTRSTATGKRVAAACAESLKHCTLELGGNDAAIVTEDVDVDQVVQKVCMMIKRLYVHEAIYDEFRDKLVSIVKTFPLGEGTKPDVFFGPIQNEMQYNKARDLLASISSEGLTTVLGGSPGDPAGFFIQPTIVDNPPGKARVVIEEPFAPILPLLKWRADDEVLDRANTDPSGLGGSVWCRDPDRAQRLADCLDTGSVWINSHLALAPHVPYGGHKQSGIGVEYGLEGLKAYCASQTVWLFKDA</sequence>
<reference evidence="8 9" key="1">
    <citation type="submission" date="2018-08" db="EMBL/GenBank/DDBJ databases">
        <title>Draft genome sequences of two Aspergillus turcosus clinical strains isolated from bronchoalveolar lavage fluid: one azole-susceptible and the other azole-resistant.</title>
        <authorList>
            <person name="Parent-Michaud M."/>
            <person name="Dufresne P.J."/>
            <person name="Fournier E."/>
            <person name="Martineau C."/>
            <person name="Moreira S."/>
            <person name="Perkins V."/>
            <person name="De Repentigny L."/>
            <person name="Dufresne S.F."/>
        </authorList>
    </citation>
    <scope>NUCLEOTIDE SEQUENCE [LARGE SCALE GENOMIC DNA]</scope>
    <source>
        <strain evidence="8">HMR AF 1038</strain>
    </source>
</reference>
<feature type="active site" evidence="5">
    <location>
        <position position="264"/>
    </location>
</feature>
<evidence type="ECO:0000313" key="9">
    <source>
        <dbReference type="Proteomes" id="UP000215289"/>
    </source>
</evidence>
<comment type="caution">
    <text evidence="8">The sequence shown here is derived from an EMBL/GenBank/DDBJ whole genome shotgun (WGS) entry which is preliminary data.</text>
</comment>
<name>A0A3R7F0V9_9EURO</name>
<dbReference type="CDD" id="cd07106">
    <property type="entry name" value="ALDH_AldA-AAD23400"/>
    <property type="match status" value="1"/>
</dbReference>
<dbReference type="InterPro" id="IPR015590">
    <property type="entry name" value="Aldehyde_DH_dom"/>
</dbReference>
<dbReference type="InterPro" id="IPR044086">
    <property type="entry name" value="LUC3-like"/>
</dbReference>
<accession>A0A3R7F0V9</accession>
<keyword evidence="9" id="KW-1185">Reference proteome</keyword>
<comment type="catalytic activity">
    <reaction evidence="4">
        <text>an aldehyde + NAD(+) + H2O = a carboxylate + NADH + 2 H(+)</text>
        <dbReference type="Rhea" id="RHEA:16185"/>
        <dbReference type="ChEBI" id="CHEBI:15377"/>
        <dbReference type="ChEBI" id="CHEBI:15378"/>
        <dbReference type="ChEBI" id="CHEBI:17478"/>
        <dbReference type="ChEBI" id="CHEBI:29067"/>
        <dbReference type="ChEBI" id="CHEBI:57540"/>
        <dbReference type="ChEBI" id="CHEBI:57945"/>
        <dbReference type="EC" id="1.2.1.3"/>
    </reaction>
</comment>
<proteinExistence type="inferred from homology"/>
<dbReference type="InterPro" id="IPR016163">
    <property type="entry name" value="Ald_DH_C"/>
</dbReference>
<evidence type="ECO:0000256" key="4">
    <source>
        <dbReference type="ARBA" id="ARBA00049194"/>
    </source>
</evidence>
<dbReference type="OrthoDB" id="310895at2759"/>
<dbReference type="EC" id="1.2.1.3" evidence="3"/>
<evidence type="ECO:0000259" key="7">
    <source>
        <dbReference type="Pfam" id="PF00171"/>
    </source>
</evidence>
<dbReference type="PANTHER" id="PTHR11699">
    <property type="entry name" value="ALDEHYDE DEHYDROGENASE-RELATED"/>
    <property type="match status" value="1"/>
</dbReference>
<evidence type="ECO:0000256" key="2">
    <source>
        <dbReference type="ARBA" id="ARBA00023002"/>
    </source>
</evidence>
<organism evidence="8 9">
    <name type="scientific">Aspergillus turcosus</name>
    <dbReference type="NCBI Taxonomy" id="1245748"/>
    <lineage>
        <taxon>Eukaryota</taxon>
        <taxon>Fungi</taxon>
        <taxon>Dikarya</taxon>
        <taxon>Ascomycota</taxon>
        <taxon>Pezizomycotina</taxon>
        <taxon>Eurotiomycetes</taxon>
        <taxon>Eurotiomycetidae</taxon>
        <taxon>Eurotiales</taxon>
        <taxon>Aspergillaceae</taxon>
        <taxon>Aspergillus</taxon>
        <taxon>Aspergillus subgen. Fumigati</taxon>
    </lineage>
</organism>
<dbReference type="InterPro" id="IPR016162">
    <property type="entry name" value="Ald_DH_N"/>
</dbReference>
<evidence type="ECO:0000313" key="8">
    <source>
        <dbReference type="EMBL" id="RLL93178.1"/>
    </source>
</evidence>
<evidence type="ECO:0000256" key="6">
    <source>
        <dbReference type="RuleBase" id="RU003345"/>
    </source>
</evidence>
<protein>
    <recommendedName>
        <fullName evidence="3">aldehyde dehydrogenase (NAD(+))</fullName>
        <ecNumber evidence="3">1.2.1.3</ecNumber>
    </recommendedName>
</protein>
<dbReference type="Gene3D" id="3.40.605.10">
    <property type="entry name" value="Aldehyde Dehydrogenase, Chain A, domain 1"/>
    <property type="match status" value="1"/>
</dbReference>
<dbReference type="AlphaFoldDB" id="A0A3R7F0V9"/>
<dbReference type="InterPro" id="IPR016161">
    <property type="entry name" value="Ald_DH/histidinol_DH"/>
</dbReference>
<evidence type="ECO:0000256" key="1">
    <source>
        <dbReference type="ARBA" id="ARBA00009986"/>
    </source>
</evidence>
<keyword evidence="2 6" id="KW-0560">Oxidoreductase</keyword>
<dbReference type="Pfam" id="PF00171">
    <property type="entry name" value="Aldedh"/>
    <property type="match status" value="1"/>
</dbReference>
<dbReference type="STRING" id="1245748.A0A3R7F0V9"/>
<dbReference type="EMBL" id="NIDN02000373">
    <property type="protein sequence ID" value="RLL93178.1"/>
    <property type="molecule type" value="Genomic_DNA"/>
</dbReference>
<dbReference type="Gene3D" id="3.40.309.10">
    <property type="entry name" value="Aldehyde Dehydrogenase, Chain A, domain 2"/>
    <property type="match status" value="1"/>
</dbReference>
<dbReference type="PROSITE" id="PS00687">
    <property type="entry name" value="ALDEHYDE_DEHYDR_GLU"/>
    <property type="match status" value="1"/>
</dbReference>
<evidence type="ECO:0000256" key="5">
    <source>
        <dbReference type="PROSITE-ProRule" id="PRU10007"/>
    </source>
</evidence>
<dbReference type="FunFam" id="3.40.605.10:FF:000007">
    <property type="entry name" value="NAD/NADP-dependent betaine aldehyde dehydrogenase"/>
    <property type="match status" value="1"/>
</dbReference>
<dbReference type="Proteomes" id="UP000215289">
    <property type="component" value="Unassembled WGS sequence"/>
</dbReference>
<feature type="domain" description="Aldehyde dehydrogenase" evidence="7">
    <location>
        <begin position="39"/>
        <end position="476"/>
    </location>
</feature>
<comment type="similarity">
    <text evidence="1 6">Belongs to the aldehyde dehydrogenase family.</text>
</comment>
<dbReference type="GO" id="GO:0004029">
    <property type="term" value="F:aldehyde dehydrogenase (NAD+) activity"/>
    <property type="evidence" value="ECO:0007669"/>
    <property type="project" value="UniProtKB-EC"/>
</dbReference>
<dbReference type="SUPFAM" id="SSF53720">
    <property type="entry name" value="ALDH-like"/>
    <property type="match status" value="1"/>
</dbReference>